<dbReference type="EMBL" id="CAUJNA010002602">
    <property type="protein sequence ID" value="CAJ1393610.1"/>
    <property type="molecule type" value="Genomic_DNA"/>
</dbReference>
<name>A0AA36ITH1_9DINO</name>
<dbReference type="SUPFAM" id="SSF52025">
    <property type="entry name" value="PA domain"/>
    <property type="match status" value="1"/>
</dbReference>
<dbReference type="InterPro" id="IPR039181">
    <property type="entry name" value="Elapor1/2"/>
</dbReference>
<dbReference type="PANTHER" id="PTHR22727">
    <property type="entry name" value="PROTEIN CBG13728"/>
    <property type="match status" value="1"/>
</dbReference>
<dbReference type="InterPro" id="IPR046450">
    <property type="entry name" value="PA_dom_sf"/>
</dbReference>
<keyword evidence="2" id="KW-0732">Signal</keyword>
<accession>A0AA36ITH1</accession>
<dbReference type="GO" id="GO:0016020">
    <property type="term" value="C:membrane"/>
    <property type="evidence" value="ECO:0007669"/>
    <property type="project" value="TreeGrafter"/>
</dbReference>
<dbReference type="AlphaFoldDB" id="A0AA36ITH1"/>
<evidence type="ECO:0000256" key="1">
    <source>
        <dbReference type="SAM" id="MobiDB-lite"/>
    </source>
</evidence>
<sequence>MHAPLRLAFIACLAAATRPCSRRDVHYDLSECHTSRGGKVREAFAYAGPGCNLSAPNSLTLPKPLLDLPCEQPCEAGKYLRLKEDVSKGQLALQCLRCPAGRFSLGGGQYLDGSVGDWGKPWPAGLTTSCLYRGSDSQWSLGGGARLACLLHVHTTGPEELRLETRASTWNQDLPEQDLEAPLAITSSLACAPLNASLRNSAVLVLRGTCAFSVKAKHLADAGAKAVVVYNNLYNSPYFYPAAAPNTTKPVIPMFMVTREDGERIIAAEGTLTLHVPSTRCSLDTREVAPNRSEGNASSPADSWEAASDKGCAHWTADPSGGFLHSGDNRGFHWLFSFLTFSARFVRDGYLRFRYGVDAEQGYDGLIFEMDGQAIWNKTISQAPPWREFRLEVPRGAHSFTWTFKKDFSTSSGEDRARLQLLELSGSGHGDLSCRSCSVLSSPGSTRCQGCGRDSFAEVLPSGRVSCQLCPNGTWAPPSSMGPEACQARRECTAQDAVVVYRAENGQVACSGNTTSANVLWRQPQTCISQRTAQQVAGLGKKVTCPPCQPYMWRPSGSRCANRPARPCAAPKYAMPISLVKYWHLWPRNFTSWIWGEVKEEEQPHAWQLAPDGQATVVGSAFLGEEVQARADQALLTYDVTLVSSGELTFVLEERPVGAWSSAGALYVDHAPRVPQVVSRNGLLHCTLWLDAGWHWITWVWRYSGLEEQAADGIDGQAAGGSGLRLLNVSVTNVQGAPRGPCQLCPDGHGLDDAARSCRRCGAGEQSVGGRCQPCPNGTASSSPGARCEKCGPGTFAAGSACRPLPSLGGRGQQKFDTLRIGSVWHNATQETGLKLIQVEDKSYYVNLAESHRLPGGIGAAYIWEVLPPREACAAERSAESAFARPLAERLEAVKRNEGRPPGLWFTFVGNCTEVSGQRRTHVLLSCADAAPWDFRLLSGMRPAMAGGQSCEDLALEWRTPLACPLCQERRTGKPWPPTSATPCGVSASPTWRLSAAGARRRPPTSGSPAPGWWTSLPLCCLAAWWAASFAASASMCCFCAGGTPSTSCLGSLTTLSRR</sequence>
<feature type="domain" description="PA" evidence="3">
    <location>
        <begin position="181"/>
        <end position="265"/>
    </location>
</feature>
<comment type="caution">
    <text evidence="4">The sequence shown here is derived from an EMBL/GenBank/DDBJ whole genome shotgun (WGS) entry which is preliminary data.</text>
</comment>
<evidence type="ECO:0000313" key="4">
    <source>
        <dbReference type="EMBL" id="CAJ1393610.1"/>
    </source>
</evidence>
<dbReference type="Pfam" id="PF02225">
    <property type="entry name" value="PA"/>
    <property type="match status" value="1"/>
</dbReference>
<gene>
    <name evidence="4" type="ORF">EVOR1521_LOCUS18439</name>
</gene>
<organism evidence="4 5">
    <name type="scientific">Effrenium voratum</name>
    <dbReference type="NCBI Taxonomy" id="2562239"/>
    <lineage>
        <taxon>Eukaryota</taxon>
        <taxon>Sar</taxon>
        <taxon>Alveolata</taxon>
        <taxon>Dinophyceae</taxon>
        <taxon>Suessiales</taxon>
        <taxon>Symbiodiniaceae</taxon>
        <taxon>Effrenium</taxon>
    </lineage>
</organism>
<dbReference type="Gene3D" id="3.50.30.30">
    <property type="match status" value="1"/>
</dbReference>
<evidence type="ECO:0000313" key="5">
    <source>
        <dbReference type="Proteomes" id="UP001178507"/>
    </source>
</evidence>
<keyword evidence="5" id="KW-1185">Reference proteome</keyword>
<reference evidence="4" key="1">
    <citation type="submission" date="2023-08" db="EMBL/GenBank/DDBJ databases">
        <authorList>
            <person name="Chen Y."/>
            <person name="Shah S."/>
            <person name="Dougan E. K."/>
            <person name="Thang M."/>
            <person name="Chan C."/>
        </authorList>
    </citation>
    <scope>NUCLEOTIDE SEQUENCE</scope>
</reference>
<dbReference type="PANTHER" id="PTHR22727:SF15">
    <property type="entry name" value="MRH DOMAIN-CONTAINING PROTEIN"/>
    <property type="match status" value="1"/>
</dbReference>
<protein>
    <recommendedName>
        <fullName evidence="3">PA domain-containing protein</fullName>
    </recommendedName>
</protein>
<dbReference type="SUPFAM" id="SSF57184">
    <property type="entry name" value="Growth factor receptor domain"/>
    <property type="match status" value="1"/>
</dbReference>
<proteinExistence type="predicted"/>
<dbReference type="InterPro" id="IPR003137">
    <property type="entry name" value="PA_domain"/>
</dbReference>
<dbReference type="Proteomes" id="UP001178507">
    <property type="component" value="Unassembled WGS sequence"/>
</dbReference>
<dbReference type="InterPro" id="IPR009030">
    <property type="entry name" value="Growth_fac_rcpt_cys_sf"/>
</dbReference>
<feature type="region of interest" description="Disordered" evidence="1">
    <location>
        <begin position="286"/>
        <end position="305"/>
    </location>
</feature>
<feature type="signal peptide" evidence="2">
    <location>
        <begin position="1"/>
        <end position="22"/>
    </location>
</feature>
<feature type="chain" id="PRO_5041235672" description="PA domain-containing protein" evidence="2">
    <location>
        <begin position="23"/>
        <end position="1059"/>
    </location>
</feature>
<dbReference type="CDD" id="cd00538">
    <property type="entry name" value="PA"/>
    <property type="match status" value="1"/>
</dbReference>
<evidence type="ECO:0000256" key="2">
    <source>
        <dbReference type="SAM" id="SignalP"/>
    </source>
</evidence>
<evidence type="ECO:0000259" key="3">
    <source>
        <dbReference type="Pfam" id="PF02225"/>
    </source>
</evidence>